<evidence type="ECO:0000256" key="1">
    <source>
        <dbReference type="SAM" id="Phobius"/>
    </source>
</evidence>
<evidence type="ECO:0000313" key="2">
    <source>
        <dbReference type="EMBL" id="KMZ68872.1"/>
    </source>
</evidence>
<reference evidence="3" key="1">
    <citation type="journal article" date="2016" name="Nature">
        <title>The genome of the seagrass Zostera marina reveals angiosperm adaptation to the sea.</title>
        <authorList>
            <person name="Olsen J.L."/>
            <person name="Rouze P."/>
            <person name="Verhelst B."/>
            <person name="Lin Y.-C."/>
            <person name="Bayer T."/>
            <person name="Collen J."/>
            <person name="Dattolo E."/>
            <person name="De Paoli E."/>
            <person name="Dittami S."/>
            <person name="Maumus F."/>
            <person name="Michel G."/>
            <person name="Kersting A."/>
            <person name="Lauritano C."/>
            <person name="Lohaus R."/>
            <person name="Toepel M."/>
            <person name="Tonon T."/>
            <person name="Vanneste K."/>
            <person name="Amirebrahimi M."/>
            <person name="Brakel J."/>
            <person name="Bostroem C."/>
            <person name="Chovatia M."/>
            <person name="Grimwood J."/>
            <person name="Jenkins J.W."/>
            <person name="Jueterbock A."/>
            <person name="Mraz A."/>
            <person name="Stam W.T."/>
            <person name="Tice H."/>
            <person name="Bornberg-Bauer E."/>
            <person name="Green P.J."/>
            <person name="Pearson G.A."/>
            <person name="Procaccini G."/>
            <person name="Duarte C.M."/>
            <person name="Schmutz J."/>
            <person name="Reusch T.B.H."/>
            <person name="Van de Peer Y."/>
        </authorList>
    </citation>
    <scope>NUCLEOTIDE SEQUENCE [LARGE SCALE GENOMIC DNA]</scope>
    <source>
        <strain evidence="3">cv. Finnish</strain>
    </source>
</reference>
<comment type="caution">
    <text evidence="2">The sequence shown here is derived from an EMBL/GenBank/DDBJ whole genome shotgun (WGS) entry which is preliminary data.</text>
</comment>
<keyword evidence="1" id="KW-0472">Membrane</keyword>
<keyword evidence="3" id="KW-1185">Reference proteome</keyword>
<sequence length="88" mass="10378">MEVVRTEGQSLQFRYGLRYGLPDAPNHIGAEPHQMGRGPKYINLKPYEINCVFPATCFFFVFDLFLFFFRRRLFLERYASSASVYPEL</sequence>
<dbReference type="AlphaFoldDB" id="A0A0K9PKV0"/>
<evidence type="ECO:0000313" key="3">
    <source>
        <dbReference type="Proteomes" id="UP000036987"/>
    </source>
</evidence>
<organism evidence="2 3">
    <name type="scientific">Zostera marina</name>
    <name type="common">Eelgrass</name>
    <dbReference type="NCBI Taxonomy" id="29655"/>
    <lineage>
        <taxon>Eukaryota</taxon>
        <taxon>Viridiplantae</taxon>
        <taxon>Streptophyta</taxon>
        <taxon>Embryophyta</taxon>
        <taxon>Tracheophyta</taxon>
        <taxon>Spermatophyta</taxon>
        <taxon>Magnoliopsida</taxon>
        <taxon>Liliopsida</taxon>
        <taxon>Zosteraceae</taxon>
        <taxon>Zostera</taxon>
    </lineage>
</organism>
<feature type="transmembrane region" description="Helical" evidence="1">
    <location>
        <begin position="47"/>
        <end position="69"/>
    </location>
</feature>
<proteinExistence type="predicted"/>
<gene>
    <name evidence="2" type="ORF">ZOSMA_228G00040</name>
</gene>
<keyword evidence="1" id="KW-1133">Transmembrane helix</keyword>
<dbReference type="EMBL" id="LFYR01000809">
    <property type="protein sequence ID" value="KMZ68872.1"/>
    <property type="molecule type" value="Genomic_DNA"/>
</dbReference>
<protein>
    <submittedName>
        <fullName evidence="2">Uncharacterized protein</fullName>
    </submittedName>
</protein>
<keyword evidence="1" id="KW-0812">Transmembrane</keyword>
<accession>A0A0K9PKV0</accession>
<dbReference type="Proteomes" id="UP000036987">
    <property type="component" value="Unassembled WGS sequence"/>
</dbReference>
<name>A0A0K9PKV0_ZOSMR</name>